<feature type="region of interest" description="Disordered" evidence="1">
    <location>
        <begin position="84"/>
        <end position="122"/>
    </location>
</feature>
<accession>A0A6J4S3L7</accession>
<evidence type="ECO:0000256" key="1">
    <source>
        <dbReference type="SAM" id="MobiDB-lite"/>
    </source>
</evidence>
<reference evidence="2" key="1">
    <citation type="submission" date="2020-02" db="EMBL/GenBank/DDBJ databases">
        <authorList>
            <person name="Meier V. D."/>
        </authorList>
    </citation>
    <scope>NUCLEOTIDE SEQUENCE</scope>
    <source>
        <strain evidence="2">AVDCRST_MAG05</strain>
    </source>
</reference>
<gene>
    <name evidence="2" type="ORF">AVDCRST_MAG05-1555</name>
</gene>
<sequence length="134" mass="15049">MSDHAGRDDGRVYLNLSRDTSNPESQVHHDPVDEEPVEERRNRVAFLERSLERRSLEAERCQEIVAGLTQANSNLSGRALELESPDQPLTHSYPSEKRAHDVANGAAAPWPQHGDMGAQNGSKRVPWWRRVFGG</sequence>
<feature type="region of interest" description="Disordered" evidence="1">
    <location>
        <begin position="1"/>
        <end position="40"/>
    </location>
</feature>
<name>A0A6J4S3L7_9ACTN</name>
<dbReference type="AlphaFoldDB" id="A0A6J4S3L7"/>
<protein>
    <submittedName>
        <fullName evidence="2">Uncharacterized protein</fullName>
    </submittedName>
</protein>
<dbReference type="EMBL" id="CADCVM010000172">
    <property type="protein sequence ID" value="CAA9485493.1"/>
    <property type="molecule type" value="Genomic_DNA"/>
</dbReference>
<organism evidence="2">
    <name type="scientific">uncultured Rubrobacteraceae bacterium</name>
    <dbReference type="NCBI Taxonomy" id="349277"/>
    <lineage>
        <taxon>Bacteria</taxon>
        <taxon>Bacillati</taxon>
        <taxon>Actinomycetota</taxon>
        <taxon>Rubrobacteria</taxon>
        <taxon>Rubrobacterales</taxon>
        <taxon>Rubrobacteraceae</taxon>
        <taxon>environmental samples</taxon>
    </lineage>
</organism>
<proteinExistence type="predicted"/>
<evidence type="ECO:0000313" key="2">
    <source>
        <dbReference type="EMBL" id="CAA9485493.1"/>
    </source>
</evidence>
<feature type="compositionally biased region" description="Basic and acidic residues" evidence="1">
    <location>
        <begin position="1"/>
        <end position="11"/>
    </location>
</feature>